<name>A0AAE8SSJ5_9PEZI</name>
<sequence>MASSDLRDVFNLPTDGIPRPSKKSKAGGTRPNLKGLAREVQSLGGDHPIVIAPEVTFKKKRLISKQPAARWEQRPFRNSAREDRTLVLRHWRQKPVSAVAGADADAAARGDDDQEMEGAGPDKKEEEMEDSSFAKYGVRVSVPQYSDDQYRLNLRSEDWTKEETDYLLSLAKDYDLRWPLIWDRYEYSPPAADGEAGADGDESKAVIPASKERSMEDLKARYYEVASKMMVVQKPEQYMTEGEKSLYTIMSNFDPATEAARKTYAAGFLHRSREEAKEEESLLVEVRRIMARNERFNEERRELYRRLDYPHTDQDISSFKSSAGLQSLLQTLLAADKSKKRRSLAAAAAGESASPATAAGGSSATPAEGSAAAAAAASGAAAASRRDSIAATTAAAAGASGGNRRDSSSVGPAQQATPTPTTAAGKKAAALQEKKKLSEADQVIYGVTYHDRLSSGPTFRTERINKLFSQRSGQMQLRITNVLTELEFPARLPMPTTAVTVQYERLLAGIITLLDVRKQADKLDAELKVERQKKALREEKSGGGKKAVKEGAKADNGGEAAATANTSKEGEKEKEKKPEAGQDKEKEKDAEKEKEKEKEEDKEQEKEKETEKEEQEKDKQQEQQKDKEQEKEKDKDMEENVNANQKEAEEKDNEKEKEAGDKDRLKAEGGGHKRSASVLSVASDKSSKRLKK</sequence>
<dbReference type="PANTHER" id="PTHR12855:SF10">
    <property type="entry name" value="DNA METHYLTRANSFERASE 1-ASSOCIATED PROTEIN 1"/>
    <property type="match status" value="1"/>
</dbReference>
<keyword evidence="6" id="KW-0804">Transcription</keyword>
<dbReference type="GO" id="GO:0035267">
    <property type="term" value="C:NuA4 histone acetyltransferase complex"/>
    <property type="evidence" value="ECO:0007669"/>
    <property type="project" value="InterPro"/>
</dbReference>
<comment type="caution">
    <text evidence="10">The sequence shown here is derived from an EMBL/GenBank/DDBJ whole genome shotgun (WGS) entry which is preliminary data.</text>
</comment>
<dbReference type="GO" id="GO:0000812">
    <property type="term" value="C:Swr1 complex"/>
    <property type="evidence" value="ECO:0007669"/>
    <property type="project" value="TreeGrafter"/>
</dbReference>
<feature type="compositionally biased region" description="Low complexity" evidence="8">
    <location>
        <begin position="408"/>
        <end position="430"/>
    </location>
</feature>
<dbReference type="PANTHER" id="PTHR12855">
    <property type="entry name" value="DNA METHYLTRANSFERASE 1-ASSOCIATED PROTEIN 1 FAMILY MEMBER"/>
    <property type="match status" value="1"/>
</dbReference>
<evidence type="ECO:0000259" key="9">
    <source>
        <dbReference type="Pfam" id="PF16282"/>
    </source>
</evidence>
<protein>
    <recommendedName>
        <fullName evidence="3">SWR1-complex protein 4</fullName>
    </recommendedName>
</protein>
<accession>A0AAE8SSJ5</accession>
<feature type="region of interest" description="Disordered" evidence="8">
    <location>
        <begin position="346"/>
        <end position="366"/>
    </location>
</feature>
<reference evidence="10" key="1">
    <citation type="submission" date="2018-03" db="EMBL/GenBank/DDBJ databases">
        <authorList>
            <person name="Guldener U."/>
        </authorList>
    </citation>
    <scope>NUCLEOTIDE SEQUENCE</scope>
</reference>
<feature type="compositionally biased region" description="Basic and acidic residues" evidence="8">
    <location>
        <begin position="646"/>
        <end position="671"/>
    </location>
</feature>
<evidence type="ECO:0000256" key="4">
    <source>
        <dbReference type="ARBA" id="ARBA00022853"/>
    </source>
</evidence>
<dbReference type="Gene3D" id="1.10.10.60">
    <property type="entry name" value="Homeodomain-like"/>
    <property type="match status" value="1"/>
</dbReference>
<comment type="subcellular location">
    <subcellularLocation>
        <location evidence="1">Nucleus</location>
    </subcellularLocation>
</comment>
<dbReference type="GO" id="GO:0000122">
    <property type="term" value="P:negative regulation of transcription by RNA polymerase II"/>
    <property type="evidence" value="ECO:0007669"/>
    <property type="project" value="TreeGrafter"/>
</dbReference>
<evidence type="ECO:0000256" key="2">
    <source>
        <dbReference type="ARBA" id="ARBA00006918"/>
    </source>
</evidence>
<keyword evidence="11" id="KW-1185">Reference proteome</keyword>
<keyword evidence="7" id="KW-0539">Nucleus</keyword>
<dbReference type="InterPro" id="IPR032563">
    <property type="entry name" value="DAMP1_SANT-like"/>
</dbReference>
<keyword evidence="5" id="KW-0805">Transcription regulation</keyword>
<feature type="region of interest" description="Disordered" evidence="8">
    <location>
        <begin position="395"/>
        <end position="430"/>
    </location>
</feature>
<evidence type="ECO:0000256" key="7">
    <source>
        <dbReference type="ARBA" id="ARBA00023242"/>
    </source>
</evidence>
<evidence type="ECO:0000313" key="11">
    <source>
        <dbReference type="Proteomes" id="UP001187682"/>
    </source>
</evidence>
<feature type="region of interest" description="Disordered" evidence="8">
    <location>
        <begin position="536"/>
        <end position="692"/>
    </location>
</feature>
<feature type="compositionally biased region" description="Basic and acidic residues" evidence="8">
    <location>
        <begin position="536"/>
        <end position="553"/>
    </location>
</feature>
<dbReference type="InterPro" id="IPR027109">
    <property type="entry name" value="Swc4/Dmap1"/>
</dbReference>
<proteinExistence type="inferred from homology"/>
<dbReference type="GO" id="GO:0006281">
    <property type="term" value="P:DNA repair"/>
    <property type="evidence" value="ECO:0007669"/>
    <property type="project" value="InterPro"/>
</dbReference>
<evidence type="ECO:0000256" key="5">
    <source>
        <dbReference type="ARBA" id="ARBA00023015"/>
    </source>
</evidence>
<comment type="similarity">
    <text evidence="2">Belongs to the SWC4 family.</text>
</comment>
<dbReference type="AlphaFoldDB" id="A0AAE8SSJ5"/>
<feature type="region of interest" description="Disordered" evidence="8">
    <location>
        <begin position="99"/>
        <end position="131"/>
    </location>
</feature>
<dbReference type="Proteomes" id="UP001187682">
    <property type="component" value="Unassembled WGS sequence"/>
</dbReference>
<gene>
    <name evidence="10" type="ORF">DNG_02414</name>
</gene>
<organism evidence="10 11">
    <name type="scientific">Cephalotrichum gorgonifer</name>
    <dbReference type="NCBI Taxonomy" id="2041049"/>
    <lineage>
        <taxon>Eukaryota</taxon>
        <taxon>Fungi</taxon>
        <taxon>Dikarya</taxon>
        <taxon>Ascomycota</taxon>
        <taxon>Pezizomycotina</taxon>
        <taxon>Sordariomycetes</taxon>
        <taxon>Hypocreomycetidae</taxon>
        <taxon>Microascales</taxon>
        <taxon>Microascaceae</taxon>
        <taxon>Cephalotrichum</taxon>
    </lineage>
</organism>
<evidence type="ECO:0000256" key="6">
    <source>
        <dbReference type="ARBA" id="ARBA00023163"/>
    </source>
</evidence>
<evidence type="ECO:0000256" key="8">
    <source>
        <dbReference type="SAM" id="MobiDB-lite"/>
    </source>
</evidence>
<feature type="domain" description="DAMP1 SANT/Myb-like" evidence="9">
    <location>
        <begin position="132"/>
        <end position="230"/>
    </location>
</feature>
<evidence type="ECO:0000313" key="10">
    <source>
        <dbReference type="EMBL" id="SPN99562.1"/>
    </source>
</evidence>
<dbReference type="EMBL" id="ONZQ02000003">
    <property type="protein sequence ID" value="SPN99562.1"/>
    <property type="molecule type" value="Genomic_DNA"/>
</dbReference>
<keyword evidence="4" id="KW-0156">Chromatin regulator</keyword>
<evidence type="ECO:0000256" key="3">
    <source>
        <dbReference type="ARBA" id="ARBA00019132"/>
    </source>
</evidence>
<dbReference type="GO" id="GO:0006338">
    <property type="term" value="P:chromatin remodeling"/>
    <property type="evidence" value="ECO:0007669"/>
    <property type="project" value="InterPro"/>
</dbReference>
<evidence type="ECO:0000256" key="1">
    <source>
        <dbReference type="ARBA" id="ARBA00004123"/>
    </source>
</evidence>
<dbReference type="GO" id="GO:0003714">
    <property type="term" value="F:transcription corepressor activity"/>
    <property type="evidence" value="ECO:0007669"/>
    <property type="project" value="TreeGrafter"/>
</dbReference>
<dbReference type="Pfam" id="PF16282">
    <property type="entry name" value="SANT_DAMP1_like"/>
    <property type="match status" value="1"/>
</dbReference>
<feature type="region of interest" description="Disordered" evidence="8">
    <location>
        <begin position="1"/>
        <end position="34"/>
    </location>
</feature>
<feature type="compositionally biased region" description="Basic and acidic residues" evidence="8">
    <location>
        <begin position="568"/>
        <end position="638"/>
    </location>
</feature>